<protein>
    <recommendedName>
        <fullName evidence="4">Alpha/beta hydrolase</fullName>
    </recommendedName>
</protein>
<organism evidence="2 3">
    <name type="scientific">Marinactinospora rubrisoli</name>
    <dbReference type="NCBI Taxonomy" id="2715399"/>
    <lineage>
        <taxon>Bacteria</taxon>
        <taxon>Bacillati</taxon>
        <taxon>Actinomycetota</taxon>
        <taxon>Actinomycetes</taxon>
        <taxon>Streptosporangiales</taxon>
        <taxon>Nocardiopsidaceae</taxon>
        <taxon>Marinactinospora</taxon>
    </lineage>
</organism>
<comment type="caution">
    <text evidence="2">The sequence shown here is derived from an EMBL/GenBank/DDBJ whole genome shotgun (WGS) entry which is preliminary data.</text>
</comment>
<keyword evidence="3" id="KW-1185">Reference proteome</keyword>
<reference evidence="3" key="1">
    <citation type="journal article" date="2019" name="Int. J. Syst. Evol. Microbiol.">
        <title>The Global Catalogue of Microorganisms (GCM) 10K type strain sequencing project: providing services to taxonomists for standard genome sequencing and annotation.</title>
        <authorList>
            <consortium name="The Broad Institute Genomics Platform"/>
            <consortium name="The Broad Institute Genome Sequencing Center for Infectious Disease"/>
            <person name="Wu L."/>
            <person name="Ma J."/>
        </authorList>
    </citation>
    <scope>NUCLEOTIDE SEQUENCE [LARGE SCALE GENOMIC DNA]</scope>
    <source>
        <strain evidence="3">CGMCC 4.7382</strain>
    </source>
</reference>
<name>A0ABW2KFR8_9ACTN</name>
<feature type="region of interest" description="Disordered" evidence="1">
    <location>
        <begin position="115"/>
        <end position="138"/>
    </location>
</feature>
<gene>
    <name evidence="2" type="ORF">ACFQRF_10545</name>
</gene>
<dbReference type="EMBL" id="JBHTBH010000004">
    <property type="protein sequence ID" value="MFC7328179.1"/>
    <property type="molecule type" value="Genomic_DNA"/>
</dbReference>
<dbReference type="RefSeq" id="WP_379870828.1">
    <property type="nucleotide sequence ID" value="NZ_JBHTBH010000004.1"/>
</dbReference>
<evidence type="ECO:0008006" key="4">
    <source>
        <dbReference type="Google" id="ProtNLM"/>
    </source>
</evidence>
<dbReference type="Proteomes" id="UP001596540">
    <property type="component" value="Unassembled WGS sequence"/>
</dbReference>
<evidence type="ECO:0000256" key="1">
    <source>
        <dbReference type="SAM" id="MobiDB-lite"/>
    </source>
</evidence>
<accession>A0ABW2KFR8</accession>
<proteinExistence type="predicted"/>
<evidence type="ECO:0000313" key="3">
    <source>
        <dbReference type="Proteomes" id="UP001596540"/>
    </source>
</evidence>
<evidence type="ECO:0000313" key="2">
    <source>
        <dbReference type="EMBL" id="MFC7328179.1"/>
    </source>
</evidence>
<sequence length="204" mass="21027">MTPASAVLLHSPLADARAWGALPERLARRGGPLADVVVPSVEDDDRPPYAARYVARAALEIARAAPAAPVLLAAAGSAGPLLPAIGAAQRAAHRRIAGYLLVDALLPGSGRASRADLAATQTPEWPGPAPDAADPAARPPEFFAEPLPLVADWPDAPCGYLLTDPRYARCARLAGLRGWPVVTREPGGGPDEVAAAVEELVALL</sequence>